<comment type="function">
    <text evidence="8">Involved in the biosynthesis of the chorismate, which leads to the biosynthesis of aromatic amino acids. Catalyzes the reversible NADPH linked reduction of 3-dehydroshikimate (DHSA) to yield shikimate (SA).</text>
</comment>
<evidence type="ECO:0000313" key="13">
    <source>
        <dbReference type="Proteomes" id="UP000248646"/>
    </source>
</evidence>
<protein>
    <recommendedName>
        <fullName evidence="2 8">Shikimate dehydrogenase (NADP(+))</fullName>
        <shortName evidence="8">SDH</shortName>
        <ecNumber evidence="2 8">1.1.1.25</ecNumber>
    </recommendedName>
</protein>
<comment type="caution">
    <text evidence="12">The sequence shown here is derived from an EMBL/GenBank/DDBJ whole genome shotgun (WGS) entry which is preliminary data.</text>
</comment>
<evidence type="ECO:0000256" key="1">
    <source>
        <dbReference type="ARBA" id="ARBA00004871"/>
    </source>
</evidence>
<feature type="domain" description="SDH C-terminal" evidence="11">
    <location>
        <begin position="236"/>
        <end position="265"/>
    </location>
</feature>
<reference evidence="12 13" key="1">
    <citation type="submission" date="2018-06" db="EMBL/GenBank/DDBJ databases">
        <title>Genomic Encyclopedia of Type Strains, Phase IV (KMG-IV): sequencing the most valuable type-strain genomes for metagenomic binning, comparative biology and taxonomic classification.</title>
        <authorList>
            <person name="Goeker M."/>
        </authorList>
    </citation>
    <scope>NUCLEOTIDE SEQUENCE [LARGE SCALE GENOMIC DNA]</scope>
    <source>
        <strain evidence="12 13">DSM 5</strain>
    </source>
</reference>
<dbReference type="EC" id="1.1.1.25" evidence="2 8"/>
<dbReference type="NCBIfam" id="NF001310">
    <property type="entry name" value="PRK00258.1-2"/>
    <property type="match status" value="1"/>
</dbReference>
<evidence type="ECO:0000313" key="12">
    <source>
        <dbReference type="EMBL" id="PZX07147.1"/>
    </source>
</evidence>
<proteinExistence type="inferred from homology"/>
<dbReference type="Pfam" id="PF01488">
    <property type="entry name" value="Shikimate_DH"/>
    <property type="match status" value="1"/>
</dbReference>
<organism evidence="12 13">
    <name type="scientific">Psychrobacillus insolitus</name>
    <dbReference type="NCBI Taxonomy" id="1461"/>
    <lineage>
        <taxon>Bacteria</taxon>
        <taxon>Bacillati</taxon>
        <taxon>Bacillota</taxon>
        <taxon>Bacilli</taxon>
        <taxon>Bacillales</taxon>
        <taxon>Bacillaceae</taxon>
        <taxon>Psychrobacillus</taxon>
    </lineage>
</organism>
<dbReference type="HAMAP" id="MF_00222">
    <property type="entry name" value="Shikimate_DH_AroE"/>
    <property type="match status" value="1"/>
</dbReference>
<feature type="binding site" evidence="8">
    <location>
        <begin position="15"/>
        <end position="17"/>
    </location>
    <ligand>
        <name>shikimate</name>
        <dbReference type="ChEBI" id="CHEBI:36208"/>
    </ligand>
</feature>
<evidence type="ECO:0000256" key="2">
    <source>
        <dbReference type="ARBA" id="ARBA00012962"/>
    </source>
</evidence>
<dbReference type="GO" id="GO:0009423">
    <property type="term" value="P:chorismate biosynthetic process"/>
    <property type="evidence" value="ECO:0007669"/>
    <property type="project" value="UniProtKB-UniRule"/>
</dbReference>
<keyword evidence="13" id="KW-1185">Reference proteome</keyword>
<dbReference type="Pfam" id="PF08501">
    <property type="entry name" value="Shikimate_dh_N"/>
    <property type="match status" value="1"/>
</dbReference>
<feature type="binding site" evidence="8">
    <location>
        <position position="243"/>
    </location>
    <ligand>
        <name>shikimate</name>
        <dbReference type="ChEBI" id="CHEBI:36208"/>
    </ligand>
</feature>
<feature type="domain" description="Shikimate dehydrogenase substrate binding N-terminal" evidence="10">
    <location>
        <begin position="7"/>
        <end position="89"/>
    </location>
</feature>
<evidence type="ECO:0000259" key="9">
    <source>
        <dbReference type="Pfam" id="PF01488"/>
    </source>
</evidence>
<evidence type="ECO:0000256" key="5">
    <source>
        <dbReference type="ARBA" id="ARBA00023002"/>
    </source>
</evidence>
<dbReference type="PANTHER" id="PTHR21089:SF1">
    <property type="entry name" value="BIFUNCTIONAL 3-DEHYDROQUINATE DEHYDRATASE_SHIKIMATE DEHYDROGENASE, CHLOROPLASTIC"/>
    <property type="match status" value="1"/>
</dbReference>
<feature type="binding site" evidence="8">
    <location>
        <begin position="148"/>
        <end position="153"/>
    </location>
    <ligand>
        <name>NADP(+)</name>
        <dbReference type="ChEBI" id="CHEBI:58349"/>
    </ligand>
</feature>
<evidence type="ECO:0000256" key="7">
    <source>
        <dbReference type="ARBA" id="ARBA00049442"/>
    </source>
</evidence>
<dbReference type="SUPFAM" id="SSF51735">
    <property type="entry name" value="NAD(P)-binding Rossmann-fold domains"/>
    <property type="match status" value="1"/>
</dbReference>
<dbReference type="CDD" id="cd01065">
    <property type="entry name" value="NAD_bind_Shikimate_DH"/>
    <property type="match status" value="1"/>
</dbReference>
<comment type="similarity">
    <text evidence="8">Belongs to the shikimate dehydrogenase family.</text>
</comment>
<dbReference type="SUPFAM" id="SSF53223">
    <property type="entry name" value="Aminoacid dehydrogenase-like, N-terminal domain"/>
    <property type="match status" value="1"/>
</dbReference>
<keyword evidence="4 8" id="KW-0521">NADP</keyword>
<gene>
    <name evidence="8" type="primary">aroE</name>
    <name evidence="12" type="ORF">C7437_101256</name>
</gene>
<evidence type="ECO:0000259" key="11">
    <source>
        <dbReference type="Pfam" id="PF18317"/>
    </source>
</evidence>
<feature type="domain" description="Quinate/shikimate 5-dehydrogenase/glutamyl-tRNA reductase" evidence="9">
    <location>
        <begin position="117"/>
        <end position="187"/>
    </location>
</feature>
<evidence type="ECO:0000256" key="4">
    <source>
        <dbReference type="ARBA" id="ARBA00022857"/>
    </source>
</evidence>
<dbReference type="Proteomes" id="UP000248646">
    <property type="component" value="Unassembled WGS sequence"/>
</dbReference>
<dbReference type="InterPro" id="IPR011342">
    <property type="entry name" value="Shikimate_DH"/>
</dbReference>
<name>A0A2W7MIZ4_9BACI</name>
<keyword evidence="5 8" id="KW-0560">Oxidoreductase</keyword>
<dbReference type="InterPro" id="IPR006151">
    <property type="entry name" value="Shikm_DH/Glu-tRNA_Rdtase"/>
</dbReference>
<keyword evidence="3 8" id="KW-0028">Amino-acid biosynthesis</keyword>
<feature type="binding site" evidence="8">
    <location>
        <begin position="124"/>
        <end position="128"/>
    </location>
    <ligand>
        <name>NADP(+)</name>
        <dbReference type="ChEBI" id="CHEBI:58349"/>
    </ligand>
</feature>
<dbReference type="GO" id="GO:0008652">
    <property type="term" value="P:amino acid biosynthetic process"/>
    <property type="evidence" value="ECO:0007669"/>
    <property type="project" value="UniProtKB-KW"/>
</dbReference>
<dbReference type="AlphaFoldDB" id="A0A2W7MIZ4"/>
<evidence type="ECO:0000256" key="8">
    <source>
        <dbReference type="HAMAP-Rule" id="MF_00222"/>
    </source>
</evidence>
<feature type="binding site" evidence="8">
    <location>
        <position position="236"/>
    </location>
    <ligand>
        <name>NADP(+)</name>
        <dbReference type="ChEBI" id="CHEBI:58349"/>
    </ligand>
</feature>
<feature type="binding site" evidence="8">
    <location>
        <position position="213"/>
    </location>
    <ligand>
        <name>NADP(+)</name>
        <dbReference type="ChEBI" id="CHEBI:58349"/>
    </ligand>
</feature>
<dbReference type="GO" id="GO:0019632">
    <property type="term" value="P:shikimate metabolic process"/>
    <property type="evidence" value="ECO:0007669"/>
    <property type="project" value="InterPro"/>
</dbReference>
<dbReference type="InterPro" id="IPR041121">
    <property type="entry name" value="SDH_C"/>
</dbReference>
<dbReference type="InterPro" id="IPR046346">
    <property type="entry name" value="Aminoacid_DH-like_N_sf"/>
</dbReference>
<comment type="subunit">
    <text evidence="8">Homodimer.</text>
</comment>
<dbReference type="InterPro" id="IPR036291">
    <property type="entry name" value="NAD(P)-bd_dom_sf"/>
</dbReference>
<feature type="binding site" evidence="8">
    <location>
        <position position="78"/>
    </location>
    <ligand>
        <name>NADP(+)</name>
        <dbReference type="ChEBI" id="CHEBI:58349"/>
    </ligand>
</feature>
<dbReference type="UniPathway" id="UPA00053">
    <property type="reaction ID" value="UER00087"/>
</dbReference>
<dbReference type="OrthoDB" id="9792692at2"/>
<evidence type="ECO:0000256" key="3">
    <source>
        <dbReference type="ARBA" id="ARBA00022605"/>
    </source>
</evidence>
<dbReference type="InterPro" id="IPR022893">
    <property type="entry name" value="Shikimate_DH_fam"/>
</dbReference>
<dbReference type="EMBL" id="QKZI01000001">
    <property type="protein sequence ID" value="PZX07147.1"/>
    <property type="molecule type" value="Genomic_DNA"/>
</dbReference>
<dbReference type="InterPro" id="IPR013708">
    <property type="entry name" value="Shikimate_DH-bd_N"/>
</dbReference>
<dbReference type="GO" id="GO:0050661">
    <property type="term" value="F:NADP binding"/>
    <property type="evidence" value="ECO:0007669"/>
    <property type="project" value="InterPro"/>
</dbReference>
<dbReference type="Gene3D" id="3.40.50.720">
    <property type="entry name" value="NAD(P)-binding Rossmann-like Domain"/>
    <property type="match status" value="1"/>
</dbReference>
<evidence type="ECO:0000256" key="6">
    <source>
        <dbReference type="ARBA" id="ARBA00023141"/>
    </source>
</evidence>
<dbReference type="Pfam" id="PF18317">
    <property type="entry name" value="SDH_C"/>
    <property type="match status" value="1"/>
</dbReference>
<dbReference type="RefSeq" id="WP_111437834.1">
    <property type="nucleotide sequence ID" value="NZ_QKZI01000001.1"/>
</dbReference>
<dbReference type="GO" id="GO:0004764">
    <property type="term" value="F:shikimate 3-dehydrogenase (NADP+) activity"/>
    <property type="evidence" value="ECO:0007669"/>
    <property type="project" value="UniProtKB-UniRule"/>
</dbReference>
<dbReference type="GO" id="GO:0009073">
    <property type="term" value="P:aromatic amino acid family biosynthetic process"/>
    <property type="evidence" value="ECO:0007669"/>
    <property type="project" value="UniProtKB-KW"/>
</dbReference>
<feature type="binding site" evidence="8">
    <location>
        <position position="215"/>
    </location>
    <ligand>
        <name>shikimate</name>
        <dbReference type="ChEBI" id="CHEBI:36208"/>
    </ligand>
</feature>
<feature type="binding site" evidence="8">
    <location>
        <position position="87"/>
    </location>
    <ligand>
        <name>shikimate</name>
        <dbReference type="ChEBI" id="CHEBI:36208"/>
    </ligand>
</feature>
<sequence length="276" mass="30111">MKKWFAVIGNPISHSLSPFMHEKWLNENDIDASYIPIHVEEGKLEDAVKALKLLGCSGWNVTVPYKEAIIPLLDDIDESAKGIGAVNTVVKTADNRFIGYNTDGLGFIKSLGPIKPEDRILMIGAGGAARGIVHAFKQAGFTNISVANRTAEKVARMMADLQIGQGITLQEAENNLGSFDIVIQTTPQGMKNQANTLPIQLKNLKVDAIVADIVYNPLVTPFLEAAKEYNVRTINGLGMLVHQGAIAFSYWNGVYPNSTNMIELLTEQLGGNYVNR</sequence>
<feature type="binding site" evidence="8">
    <location>
        <position position="62"/>
    </location>
    <ligand>
        <name>shikimate</name>
        <dbReference type="ChEBI" id="CHEBI:36208"/>
    </ligand>
</feature>
<dbReference type="PANTHER" id="PTHR21089">
    <property type="entry name" value="SHIKIMATE DEHYDROGENASE"/>
    <property type="match status" value="1"/>
</dbReference>
<feature type="binding site" evidence="8">
    <location>
        <position position="103"/>
    </location>
    <ligand>
        <name>shikimate</name>
        <dbReference type="ChEBI" id="CHEBI:36208"/>
    </ligand>
</feature>
<accession>A0A2W7MIZ4</accession>
<comment type="pathway">
    <text evidence="1 8">Metabolic intermediate biosynthesis; chorismate biosynthesis; chorismate from D-erythrose 4-phosphate and phosphoenolpyruvate: step 4/7.</text>
</comment>
<keyword evidence="6 8" id="KW-0057">Aromatic amino acid biosynthesis</keyword>
<feature type="active site" description="Proton acceptor" evidence="8">
    <location>
        <position position="66"/>
    </location>
</feature>
<dbReference type="Gene3D" id="3.40.50.10860">
    <property type="entry name" value="Leucine Dehydrogenase, chain A, domain 1"/>
    <property type="match status" value="1"/>
</dbReference>
<dbReference type="NCBIfam" id="TIGR00507">
    <property type="entry name" value="aroE"/>
    <property type="match status" value="1"/>
</dbReference>
<dbReference type="GO" id="GO:0005829">
    <property type="term" value="C:cytosol"/>
    <property type="evidence" value="ECO:0007669"/>
    <property type="project" value="TreeGrafter"/>
</dbReference>
<evidence type="ECO:0000259" key="10">
    <source>
        <dbReference type="Pfam" id="PF08501"/>
    </source>
</evidence>
<comment type="catalytic activity">
    <reaction evidence="7 8">
        <text>shikimate + NADP(+) = 3-dehydroshikimate + NADPH + H(+)</text>
        <dbReference type="Rhea" id="RHEA:17737"/>
        <dbReference type="ChEBI" id="CHEBI:15378"/>
        <dbReference type="ChEBI" id="CHEBI:16630"/>
        <dbReference type="ChEBI" id="CHEBI:36208"/>
        <dbReference type="ChEBI" id="CHEBI:57783"/>
        <dbReference type="ChEBI" id="CHEBI:58349"/>
        <dbReference type="EC" id="1.1.1.25"/>
    </reaction>
</comment>